<accession>A0AAV0H596</accession>
<reference evidence="1" key="1">
    <citation type="submission" date="2022-08" db="EMBL/GenBank/DDBJ databases">
        <authorList>
            <person name="Gutierrez-Valencia J."/>
        </authorList>
    </citation>
    <scope>NUCLEOTIDE SEQUENCE</scope>
</reference>
<name>A0AAV0H596_9ROSI</name>
<proteinExistence type="predicted"/>
<dbReference type="Proteomes" id="UP001154282">
    <property type="component" value="Unassembled WGS sequence"/>
</dbReference>
<sequence>MQVTSVVFP</sequence>
<protein>
    <submittedName>
        <fullName evidence="1">Uncharacterized protein</fullName>
    </submittedName>
</protein>
<gene>
    <name evidence="1" type="ORF">LITE_LOCUS2656</name>
</gene>
<evidence type="ECO:0000313" key="1">
    <source>
        <dbReference type="EMBL" id="CAI0380412.1"/>
    </source>
</evidence>
<dbReference type="EMBL" id="CAMGYJ010000002">
    <property type="protein sequence ID" value="CAI0380412.1"/>
    <property type="molecule type" value="Genomic_DNA"/>
</dbReference>
<keyword evidence="2" id="KW-1185">Reference proteome</keyword>
<comment type="caution">
    <text evidence="1">The sequence shown here is derived from an EMBL/GenBank/DDBJ whole genome shotgun (WGS) entry which is preliminary data.</text>
</comment>
<evidence type="ECO:0000313" key="2">
    <source>
        <dbReference type="Proteomes" id="UP001154282"/>
    </source>
</evidence>
<organism evidence="1 2">
    <name type="scientific">Linum tenue</name>
    <dbReference type="NCBI Taxonomy" id="586396"/>
    <lineage>
        <taxon>Eukaryota</taxon>
        <taxon>Viridiplantae</taxon>
        <taxon>Streptophyta</taxon>
        <taxon>Embryophyta</taxon>
        <taxon>Tracheophyta</taxon>
        <taxon>Spermatophyta</taxon>
        <taxon>Magnoliopsida</taxon>
        <taxon>eudicotyledons</taxon>
        <taxon>Gunneridae</taxon>
        <taxon>Pentapetalae</taxon>
        <taxon>rosids</taxon>
        <taxon>fabids</taxon>
        <taxon>Malpighiales</taxon>
        <taxon>Linaceae</taxon>
        <taxon>Linum</taxon>
    </lineage>
</organism>